<reference evidence="10 11" key="1">
    <citation type="journal article" date="2020" name="Genomics">
        <title>Complete, high-quality genomes from long-read metagenomic sequencing of two wolf lichen thalli reveals enigmatic genome architecture.</title>
        <authorList>
            <person name="McKenzie S.K."/>
            <person name="Walston R.F."/>
            <person name="Allen J.L."/>
        </authorList>
    </citation>
    <scope>NUCLEOTIDE SEQUENCE [LARGE SCALE GENOMIC DNA]</scope>
    <source>
        <strain evidence="10">WasteWater2</strain>
    </source>
</reference>
<dbReference type="OrthoDB" id="310895at2759"/>
<dbReference type="Gene3D" id="3.40.605.10">
    <property type="entry name" value="Aldehyde Dehydrogenase, Chain A, domain 1"/>
    <property type="match status" value="1"/>
</dbReference>
<evidence type="ECO:0000256" key="2">
    <source>
        <dbReference type="ARBA" id="ARBA00022857"/>
    </source>
</evidence>
<dbReference type="GeneID" id="59292484"/>
<dbReference type="InterPro" id="IPR016161">
    <property type="entry name" value="Ald_DH/histidinol_DH"/>
</dbReference>
<evidence type="ECO:0000256" key="4">
    <source>
        <dbReference type="ARBA" id="ARBA00024226"/>
    </source>
</evidence>
<name>A0A8H6FLY5_9LECA</name>
<feature type="active site" evidence="6">
    <location>
        <position position="233"/>
    </location>
</feature>
<dbReference type="Pfam" id="PF00171">
    <property type="entry name" value="Aldedh"/>
    <property type="match status" value="1"/>
</dbReference>
<dbReference type="EC" id="1.2.1.3" evidence="4"/>
<keyword evidence="2" id="KW-0521">NADP</keyword>
<dbReference type="InterPro" id="IPR029510">
    <property type="entry name" value="Ald_DH_CS_GLU"/>
</dbReference>
<dbReference type="SUPFAM" id="SSF53720">
    <property type="entry name" value="ALDH-like"/>
    <property type="match status" value="1"/>
</dbReference>
<dbReference type="CDD" id="cd07102">
    <property type="entry name" value="ALDH_EDX86601"/>
    <property type="match status" value="1"/>
</dbReference>
<dbReference type="RefSeq" id="XP_037160363.1">
    <property type="nucleotide sequence ID" value="XM_037312723.1"/>
</dbReference>
<comment type="catalytic activity">
    <reaction evidence="5">
        <text>an aldehyde + NAD(+) + H2O = a carboxylate + NADH + 2 H(+)</text>
        <dbReference type="Rhea" id="RHEA:16185"/>
        <dbReference type="ChEBI" id="CHEBI:15377"/>
        <dbReference type="ChEBI" id="CHEBI:15378"/>
        <dbReference type="ChEBI" id="CHEBI:17478"/>
        <dbReference type="ChEBI" id="CHEBI:29067"/>
        <dbReference type="ChEBI" id="CHEBI:57540"/>
        <dbReference type="ChEBI" id="CHEBI:57945"/>
        <dbReference type="EC" id="1.2.1.3"/>
    </reaction>
</comment>
<dbReference type="Proteomes" id="UP000578531">
    <property type="component" value="Unassembled WGS sequence"/>
</dbReference>
<evidence type="ECO:0000256" key="7">
    <source>
        <dbReference type="RuleBase" id="RU003345"/>
    </source>
</evidence>
<dbReference type="InterPro" id="IPR015590">
    <property type="entry name" value="Aldehyde_DH_dom"/>
</dbReference>
<dbReference type="InterPro" id="IPR016163">
    <property type="entry name" value="Ald_DH_C"/>
</dbReference>
<comment type="similarity">
    <text evidence="1 7">Belongs to the aldehyde dehydrogenase family.</text>
</comment>
<dbReference type="AlphaFoldDB" id="A0A8H6FLY5"/>
<feature type="domain" description="Aldehyde dehydrogenase" evidence="9">
    <location>
        <begin position="4"/>
        <end position="459"/>
    </location>
</feature>
<comment type="caution">
    <text evidence="10">The sequence shown here is derived from an EMBL/GenBank/DDBJ whole genome shotgun (WGS) entry which is preliminary data.</text>
</comment>
<evidence type="ECO:0000313" key="11">
    <source>
        <dbReference type="Proteomes" id="UP000578531"/>
    </source>
</evidence>
<dbReference type="PROSITE" id="PS00687">
    <property type="entry name" value="ALDEHYDE_DEHYDR_GLU"/>
    <property type="match status" value="1"/>
</dbReference>
<evidence type="ECO:0000256" key="3">
    <source>
        <dbReference type="ARBA" id="ARBA00023002"/>
    </source>
</evidence>
<feature type="transmembrane region" description="Helical" evidence="8">
    <location>
        <begin position="124"/>
        <end position="150"/>
    </location>
</feature>
<dbReference type="Gene3D" id="3.40.309.10">
    <property type="entry name" value="Aldehyde Dehydrogenase, Chain A, domain 2"/>
    <property type="match status" value="1"/>
</dbReference>
<organism evidence="10 11">
    <name type="scientific">Letharia columbiana</name>
    <dbReference type="NCBI Taxonomy" id="112416"/>
    <lineage>
        <taxon>Eukaryota</taxon>
        <taxon>Fungi</taxon>
        <taxon>Dikarya</taxon>
        <taxon>Ascomycota</taxon>
        <taxon>Pezizomycotina</taxon>
        <taxon>Lecanoromycetes</taxon>
        <taxon>OSLEUM clade</taxon>
        <taxon>Lecanoromycetidae</taxon>
        <taxon>Lecanorales</taxon>
        <taxon>Lecanorineae</taxon>
        <taxon>Parmeliaceae</taxon>
        <taxon>Letharia</taxon>
    </lineage>
</organism>
<keyword evidence="8" id="KW-0812">Transmembrane</keyword>
<keyword evidence="3 7" id="KW-0560">Oxidoreductase</keyword>
<evidence type="ECO:0000313" key="10">
    <source>
        <dbReference type="EMBL" id="KAF6230930.1"/>
    </source>
</evidence>
<evidence type="ECO:0000256" key="1">
    <source>
        <dbReference type="ARBA" id="ARBA00009986"/>
    </source>
</evidence>
<sequence length="467" mass="50869">MSTEVITTISPSTNKPVLTRNGLSDSDVALLPALSTKAFNAFRLTSLEERQAIVKRALKLISDNQDVLARELTEQMGRPIAYAAKEITTAVARGEYLLKISSDALRDTQGEPEKGFKRYIRKAAIGPVLILFAWNYPYLILVNSLIPALLAGNSVIIKPSPQTPTIAEQVQEIFVEAGLPDNVIQYFHCGSLARLESIVRSPQMKLICFTGSVAGGLQVQRAASDRVVPVGLELGGKDPAYVREDVDVKWAAEEIVDGAVFNSGQSCCSIERVYVAENIHDAFISAVQDVLKGYKLGDPFDLSTNVGPVVSKKSAETIKAHVEDAIDKGAKDSTPENESFVSPPAGGNYVRPTLLTNVTHDMDVMNDETFGPIIPVMRVGNDEEAVRLMNDSEFGLTASIWTKDTAKGEELAEHVEAGTVFVNRCDFPSPDLAWTGWKSSGKGVTLSKFGFEQFVKLKSFHVKQYPS</sequence>
<keyword evidence="11" id="KW-1185">Reference proteome</keyword>
<keyword evidence="8" id="KW-0472">Membrane</keyword>
<dbReference type="FunFam" id="3.40.309.10:FF:000009">
    <property type="entry name" value="Aldehyde dehydrogenase A"/>
    <property type="match status" value="1"/>
</dbReference>
<dbReference type="GO" id="GO:0004029">
    <property type="term" value="F:aldehyde dehydrogenase (NAD+) activity"/>
    <property type="evidence" value="ECO:0007669"/>
    <property type="project" value="UniProtKB-EC"/>
</dbReference>
<evidence type="ECO:0000256" key="5">
    <source>
        <dbReference type="ARBA" id="ARBA00049194"/>
    </source>
</evidence>
<gene>
    <name evidence="10" type="ORF">HO173_010838</name>
</gene>
<dbReference type="InterPro" id="IPR016162">
    <property type="entry name" value="Ald_DH_N"/>
</dbReference>
<keyword evidence="8" id="KW-1133">Transmembrane helix</keyword>
<protein>
    <recommendedName>
        <fullName evidence="4">aldehyde dehydrogenase (NAD(+))</fullName>
        <ecNumber evidence="4">1.2.1.3</ecNumber>
    </recommendedName>
</protein>
<proteinExistence type="inferred from homology"/>
<evidence type="ECO:0000256" key="6">
    <source>
        <dbReference type="PROSITE-ProRule" id="PRU10007"/>
    </source>
</evidence>
<dbReference type="FunFam" id="3.40.605.10:FF:000012">
    <property type="entry name" value="NAD-dependent succinate-semialdehyde dehydrogenase"/>
    <property type="match status" value="1"/>
</dbReference>
<evidence type="ECO:0000256" key="8">
    <source>
        <dbReference type="SAM" id="Phobius"/>
    </source>
</evidence>
<dbReference type="PANTHER" id="PTHR11699">
    <property type="entry name" value="ALDEHYDE DEHYDROGENASE-RELATED"/>
    <property type="match status" value="1"/>
</dbReference>
<dbReference type="EMBL" id="JACCJC010000062">
    <property type="protein sequence ID" value="KAF6230930.1"/>
    <property type="molecule type" value="Genomic_DNA"/>
</dbReference>
<accession>A0A8H6FLY5</accession>
<evidence type="ECO:0000259" key="9">
    <source>
        <dbReference type="Pfam" id="PF00171"/>
    </source>
</evidence>